<feature type="region of interest" description="Disordered" evidence="1">
    <location>
        <begin position="170"/>
        <end position="189"/>
    </location>
</feature>
<name>A0A9E6RJ53_9HYPH</name>
<evidence type="ECO:0000313" key="3">
    <source>
        <dbReference type="EMBL" id="QZO02436.1"/>
    </source>
</evidence>
<proteinExistence type="predicted"/>
<accession>A0A9E6RJ53</accession>
<keyword evidence="2" id="KW-0812">Transmembrane</keyword>
<dbReference type="KEGG" id="cmet:K6K41_18535"/>
<evidence type="ECO:0000313" key="4">
    <source>
        <dbReference type="Proteomes" id="UP000825701"/>
    </source>
</evidence>
<gene>
    <name evidence="3" type="ORF">K6K41_18535</name>
</gene>
<dbReference type="AlphaFoldDB" id="A0A9E6RJ53"/>
<dbReference type="PANTHER" id="PTHR41386:SF1">
    <property type="entry name" value="MEMBRANE PROTEIN"/>
    <property type="match status" value="1"/>
</dbReference>
<keyword evidence="2" id="KW-1133">Transmembrane helix</keyword>
<keyword evidence="4" id="KW-1185">Reference proteome</keyword>
<dbReference type="Proteomes" id="UP000825701">
    <property type="component" value="Chromosome"/>
</dbReference>
<evidence type="ECO:0000256" key="2">
    <source>
        <dbReference type="SAM" id="Phobius"/>
    </source>
</evidence>
<dbReference type="PANTHER" id="PTHR41386">
    <property type="entry name" value="INTEGRAL MEMBRANE PROTEIN-RELATED"/>
    <property type="match status" value="1"/>
</dbReference>
<organism evidence="3 4">
    <name type="scientific">Chenggangzhangella methanolivorans</name>
    <dbReference type="NCBI Taxonomy" id="1437009"/>
    <lineage>
        <taxon>Bacteria</taxon>
        <taxon>Pseudomonadati</taxon>
        <taxon>Pseudomonadota</taxon>
        <taxon>Alphaproteobacteria</taxon>
        <taxon>Hyphomicrobiales</taxon>
        <taxon>Methylopilaceae</taxon>
        <taxon>Chenggangzhangella</taxon>
    </lineage>
</organism>
<keyword evidence="2" id="KW-0472">Membrane</keyword>
<dbReference type="EMBL" id="CP081869">
    <property type="protein sequence ID" value="QZO02436.1"/>
    <property type="molecule type" value="Genomic_DNA"/>
</dbReference>
<feature type="transmembrane region" description="Helical" evidence="2">
    <location>
        <begin position="84"/>
        <end position="106"/>
    </location>
</feature>
<dbReference type="InterPro" id="IPR010406">
    <property type="entry name" value="DUF1003"/>
</dbReference>
<protein>
    <submittedName>
        <fullName evidence="3">DUF1003 domain-containing protein</fullName>
    </submittedName>
</protein>
<sequence length="189" mass="21136">MRWFGKHPSALREAEARVLQHAAERRVVTRRPGTDRDELTFGQRLADRVAELGGSWGFILGFGACFVAWAGLNSYALARPFDPYTYIFLNLLLSMLAAIQAPVIMMSQNRQVAKDRETAALDYEVNLKAEIEIMALHDKLDRMRDEHLVSLLKKQQEQIDLLTKLVQDGNEKSVPPATAAGVDDGRTAA</sequence>
<dbReference type="Pfam" id="PF06210">
    <property type="entry name" value="DUF1003"/>
    <property type="match status" value="1"/>
</dbReference>
<feature type="transmembrane region" description="Helical" evidence="2">
    <location>
        <begin position="52"/>
        <end position="72"/>
    </location>
</feature>
<evidence type="ECO:0000256" key="1">
    <source>
        <dbReference type="SAM" id="MobiDB-lite"/>
    </source>
</evidence>
<reference evidence="3" key="1">
    <citation type="submission" date="2021-08" db="EMBL/GenBank/DDBJ databases">
        <authorList>
            <person name="Zhang H."/>
            <person name="Xu M."/>
            <person name="Yu Z."/>
            <person name="Yang L."/>
            <person name="Cai Y."/>
        </authorList>
    </citation>
    <scope>NUCLEOTIDE SEQUENCE</scope>
    <source>
        <strain evidence="3">CHL1</strain>
    </source>
</reference>